<dbReference type="STRING" id="52.CMC5_064900"/>
<evidence type="ECO:0000313" key="3">
    <source>
        <dbReference type="EMBL" id="AKT42267.1"/>
    </source>
</evidence>
<reference evidence="3 4" key="1">
    <citation type="submission" date="2015-07" db="EMBL/GenBank/DDBJ databases">
        <title>Genome analysis of myxobacterium Chondromyces crocatus Cm c5 reveals a high potential for natural compound synthesis and the genetic basis for the loss of fruiting body formation.</title>
        <authorList>
            <person name="Zaburannyi N."/>
            <person name="Bunk B."/>
            <person name="Maier J."/>
            <person name="Overmann J."/>
            <person name="Mueller R."/>
        </authorList>
    </citation>
    <scope>NUCLEOTIDE SEQUENCE [LARGE SCALE GENOMIC DNA]</scope>
    <source>
        <strain evidence="3 4">Cm c5</strain>
    </source>
</reference>
<dbReference type="InterPro" id="IPR015797">
    <property type="entry name" value="NUDIX_hydrolase-like_dom_sf"/>
</dbReference>
<dbReference type="PROSITE" id="PS00893">
    <property type="entry name" value="NUDIX_BOX"/>
    <property type="match status" value="1"/>
</dbReference>
<accession>A0A0K1ENP8</accession>
<proteinExistence type="predicted"/>
<gene>
    <name evidence="3" type="ORF">CMC5_064900</name>
</gene>
<keyword evidence="4" id="KW-1185">Reference proteome</keyword>
<evidence type="ECO:0000259" key="2">
    <source>
        <dbReference type="PROSITE" id="PS51462"/>
    </source>
</evidence>
<dbReference type="AlphaFoldDB" id="A0A0K1ENP8"/>
<dbReference type="Pfam" id="PF00293">
    <property type="entry name" value="NUDIX"/>
    <property type="match status" value="1"/>
</dbReference>
<dbReference type="SUPFAM" id="SSF55811">
    <property type="entry name" value="Nudix"/>
    <property type="match status" value="1"/>
</dbReference>
<dbReference type="PROSITE" id="PS51462">
    <property type="entry name" value="NUDIX"/>
    <property type="match status" value="1"/>
</dbReference>
<organism evidence="3 4">
    <name type="scientific">Chondromyces crocatus</name>
    <dbReference type="NCBI Taxonomy" id="52"/>
    <lineage>
        <taxon>Bacteria</taxon>
        <taxon>Pseudomonadati</taxon>
        <taxon>Myxococcota</taxon>
        <taxon>Polyangia</taxon>
        <taxon>Polyangiales</taxon>
        <taxon>Polyangiaceae</taxon>
        <taxon>Chondromyces</taxon>
    </lineage>
</organism>
<dbReference type="CDD" id="cd04673">
    <property type="entry name" value="NUDIX_ADPRase"/>
    <property type="match status" value="1"/>
</dbReference>
<dbReference type="PANTHER" id="PTHR43736">
    <property type="entry name" value="ADP-RIBOSE PYROPHOSPHATASE"/>
    <property type="match status" value="1"/>
</dbReference>
<dbReference type="GO" id="GO:0016787">
    <property type="term" value="F:hydrolase activity"/>
    <property type="evidence" value="ECO:0007669"/>
    <property type="project" value="UniProtKB-KW"/>
</dbReference>
<keyword evidence="1" id="KW-0378">Hydrolase</keyword>
<feature type="domain" description="Nudix hydrolase" evidence="2">
    <location>
        <begin position="1"/>
        <end position="96"/>
    </location>
</feature>
<evidence type="ECO:0000256" key="1">
    <source>
        <dbReference type="ARBA" id="ARBA00022801"/>
    </source>
</evidence>
<dbReference type="EMBL" id="CP012159">
    <property type="protein sequence ID" value="AKT42267.1"/>
    <property type="molecule type" value="Genomic_DNA"/>
</dbReference>
<sequence>MPGGSVEPGERLVDAVAREVSEETGLSVQVGALVEIIEILEPPYHYVILDYACVPLSGTLRAGDDASEVALVPLDTLAAYSITDDVVRVIRRAVGLPV</sequence>
<dbReference type="Proteomes" id="UP000067626">
    <property type="component" value="Chromosome"/>
</dbReference>
<dbReference type="InterPro" id="IPR000086">
    <property type="entry name" value="NUDIX_hydrolase_dom"/>
</dbReference>
<name>A0A0K1ENP8_CHOCO</name>
<dbReference type="InterPro" id="IPR020084">
    <property type="entry name" value="NUDIX_hydrolase_CS"/>
</dbReference>
<dbReference type="KEGG" id="ccro:CMC5_064900"/>
<protein>
    <recommendedName>
        <fullName evidence="2">Nudix hydrolase domain-containing protein</fullName>
    </recommendedName>
</protein>
<evidence type="ECO:0000313" key="4">
    <source>
        <dbReference type="Proteomes" id="UP000067626"/>
    </source>
</evidence>
<dbReference type="Gene3D" id="3.90.79.10">
    <property type="entry name" value="Nucleoside Triphosphate Pyrophosphohydrolase"/>
    <property type="match status" value="1"/>
</dbReference>
<dbReference type="PANTHER" id="PTHR43736:SF1">
    <property type="entry name" value="DIHYDRONEOPTERIN TRIPHOSPHATE DIPHOSPHATASE"/>
    <property type="match status" value="1"/>
</dbReference>